<dbReference type="PANTHER" id="PTHR46119:SF11">
    <property type="entry name" value="HEAVY METAL TRANSPORT_DETOXIFICATION SUPERFAMILY PROTEIN"/>
    <property type="match status" value="1"/>
</dbReference>
<protein>
    <submittedName>
        <fullName evidence="3 4">Protein SODIUM POTASSIUM ROOT DEFECTIVE 2-like</fullName>
    </submittedName>
</protein>
<dbReference type="InterPro" id="IPR036163">
    <property type="entry name" value="HMA_dom_sf"/>
</dbReference>
<dbReference type="CDD" id="cd00371">
    <property type="entry name" value="HMA"/>
    <property type="match status" value="1"/>
</dbReference>
<dbReference type="Proteomes" id="UP000827889">
    <property type="component" value="Chromosome 4"/>
</dbReference>
<dbReference type="PANTHER" id="PTHR46119">
    <property type="entry name" value="OS08G0405700 PROTEIN"/>
    <property type="match status" value="1"/>
</dbReference>
<sequence>MGKMVSFGKILECFSLSSPGGSCSCFCMSSTDDQLEVHGQDIESKPLITSDNKQMTRLKDLIGGTHQTLAFQLKPKVVTLRVAIHCHGCARRVEKHISKMDGVTSYKIDLDSKMVVVIGDIIPFEVLESVSKVKYAELWSAETES</sequence>
<dbReference type="Pfam" id="PF00403">
    <property type="entry name" value="HMA"/>
    <property type="match status" value="1"/>
</dbReference>
<organism evidence="2 3">
    <name type="scientific">Rhodamnia argentea</name>
    <dbReference type="NCBI Taxonomy" id="178133"/>
    <lineage>
        <taxon>Eukaryota</taxon>
        <taxon>Viridiplantae</taxon>
        <taxon>Streptophyta</taxon>
        <taxon>Embryophyta</taxon>
        <taxon>Tracheophyta</taxon>
        <taxon>Spermatophyta</taxon>
        <taxon>Magnoliopsida</taxon>
        <taxon>eudicotyledons</taxon>
        <taxon>Gunneridae</taxon>
        <taxon>Pentapetalae</taxon>
        <taxon>rosids</taxon>
        <taxon>malvids</taxon>
        <taxon>Myrtales</taxon>
        <taxon>Myrtaceae</taxon>
        <taxon>Myrtoideae</taxon>
        <taxon>Myrteae</taxon>
        <taxon>Australasian group</taxon>
        <taxon>Rhodamnia</taxon>
    </lineage>
</organism>
<evidence type="ECO:0000313" key="2">
    <source>
        <dbReference type="Proteomes" id="UP000827889"/>
    </source>
</evidence>
<feature type="domain" description="HMA" evidence="1">
    <location>
        <begin position="75"/>
        <end position="141"/>
    </location>
</feature>
<dbReference type="SUPFAM" id="SSF55008">
    <property type="entry name" value="HMA, heavy metal-associated domain"/>
    <property type="match status" value="1"/>
</dbReference>
<accession>A0ABM3HA92</accession>
<dbReference type="InterPro" id="IPR044526">
    <property type="entry name" value="NAKR1-3"/>
</dbReference>
<dbReference type="PROSITE" id="PS50846">
    <property type="entry name" value="HMA_2"/>
    <property type="match status" value="1"/>
</dbReference>
<dbReference type="Gene3D" id="3.30.70.100">
    <property type="match status" value="1"/>
</dbReference>
<evidence type="ECO:0000313" key="4">
    <source>
        <dbReference type="RefSeq" id="XP_048133524.1"/>
    </source>
</evidence>
<dbReference type="PROSITE" id="PS51257">
    <property type="entry name" value="PROKAR_LIPOPROTEIN"/>
    <property type="match status" value="1"/>
</dbReference>
<dbReference type="GeneID" id="115740697"/>
<dbReference type="RefSeq" id="XP_048133524.1">
    <property type="nucleotide sequence ID" value="XM_048277567.1"/>
</dbReference>
<proteinExistence type="predicted"/>
<dbReference type="InterPro" id="IPR006121">
    <property type="entry name" value="HMA_dom"/>
</dbReference>
<dbReference type="RefSeq" id="XP_048133523.1">
    <property type="nucleotide sequence ID" value="XM_048277566.1"/>
</dbReference>
<evidence type="ECO:0000313" key="3">
    <source>
        <dbReference type="RefSeq" id="XP_048133523.1"/>
    </source>
</evidence>
<reference evidence="3 4" key="1">
    <citation type="submission" date="2025-05" db="UniProtKB">
        <authorList>
            <consortium name="RefSeq"/>
        </authorList>
    </citation>
    <scope>IDENTIFICATION</scope>
    <source>
        <tissue evidence="3 4">Leaf</tissue>
    </source>
</reference>
<gene>
    <name evidence="3 4" type="primary">LOC115740697</name>
</gene>
<name>A0ABM3HA92_9MYRT</name>
<keyword evidence="2" id="KW-1185">Reference proteome</keyword>
<evidence type="ECO:0000259" key="1">
    <source>
        <dbReference type="PROSITE" id="PS50846"/>
    </source>
</evidence>